<evidence type="ECO:0000313" key="2">
    <source>
        <dbReference type="Proteomes" id="UP001415169"/>
    </source>
</evidence>
<organism evidence="1 2">
    <name type="scientific">Gryllotalpicola daejeonensis</name>
    <dbReference type="NCBI Taxonomy" id="993087"/>
    <lineage>
        <taxon>Bacteria</taxon>
        <taxon>Bacillati</taxon>
        <taxon>Actinomycetota</taxon>
        <taxon>Actinomycetes</taxon>
        <taxon>Micrococcales</taxon>
        <taxon>Microbacteriaceae</taxon>
        <taxon>Gryllotalpicola</taxon>
    </lineage>
</organism>
<dbReference type="Proteomes" id="UP001415169">
    <property type="component" value="Unassembled WGS sequence"/>
</dbReference>
<reference evidence="1" key="2">
    <citation type="submission" date="2023-12" db="EMBL/GenBank/DDBJ databases">
        <authorList>
            <person name="Sun Q."/>
            <person name="Inoue M."/>
        </authorList>
    </citation>
    <scope>NUCLEOTIDE SEQUENCE</scope>
    <source>
        <strain evidence="1">JCM 17590</strain>
    </source>
</reference>
<keyword evidence="2" id="KW-1185">Reference proteome</keyword>
<dbReference type="EMBL" id="BAABBV010000001">
    <property type="protein sequence ID" value="GAA4155990.1"/>
    <property type="molecule type" value="Genomic_DNA"/>
</dbReference>
<protein>
    <submittedName>
        <fullName evidence="1">Uncharacterized protein</fullName>
    </submittedName>
</protein>
<dbReference type="RefSeq" id="WP_344790223.1">
    <property type="nucleotide sequence ID" value="NZ_BAABBV010000001.1"/>
</dbReference>
<name>A0ABP7ZFB9_9MICO</name>
<evidence type="ECO:0000313" key="1">
    <source>
        <dbReference type="EMBL" id="GAA4155990.1"/>
    </source>
</evidence>
<gene>
    <name evidence="1" type="ORF">GCM10022286_05730</name>
</gene>
<proteinExistence type="predicted"/>
<accession>A0ABP7ZFB9</accession>
<reference evidence="1" key="1">
    <citation type="journal article" date="2014" name="Int. J. Syst. Evol. Microbiol.">
        <title>Complete genome of a new Firmicutes species belonging to the dominant human colonic microbiota ('Ruminococcus bicirculans') reveals two chromosomes and a selective capacity to utilize plant glucans.</title>
        <authorList>
            <consortium name="NISC Comparative Sequencing Program"/>
            <person name="Wegmann U."/>
            <person name="Louis P."/>
            <person name="Goesmann A."/>
            <person name="Henrissat B."/>
            <person name="Duncan S.H."/>
            <person name="Flint H.J."/>
        </authorList>
    </citation>
    <scope>NUCLEOTIDE SEQUENCE</scope>
    <source>
        <strain evidence="1">JCM 17590</strain>
    </source>
</reference>
<comment type="caution">
    <text evidence="1">The sequence shown here is derived from an EMBL/GenBank/DDBJ whole genome shotgun (WGS) entry which is preliminary data.</text>
</comment>
<sequence>MTLEQELVLITAADAELDGDGRFVVYAHDPDFVNPLYPESRGGSMCLNYTFRRAKAFRFVDAHPEFVLSVVDGDTGAVLSASVGAPGGTKR</sequence>